<evidence type="ECO:0000313" key="2">
    <source>
        <dbReference type="Proteomes" id="UP001060215"/>
    </source>
</evidence>
<reference evidence="1 2" key="1">
    <citation type="journal article" date="2022" name="Plant J.">
        <title>Chromosome-level genome of Camellia lanceoleosa provides a valuable resource for understanding genome evolution and self-incompatibility.</title>
        <authorList>
            <person name="Gong W."/>
            <person name="Xiao S."/>
            <person name="Wang L."/>
            <person name="Liao Z."/>
            <person name="Chang Y."/>
            <person name="Mo W."/>
            <person name="Hu G."/>
            <person name="Li W."/>
            <person name="Zhao G."/>
            <person name="Zhu H."/>
            <person name="Hu X."/>
            <person name="Ji K."/>
            <person name="Xiang X."/>
            <person name="Song Q."/>
            <person name="Yuan D."/>
            <person name="Jin S."/>
            <person name="Zhang L."/>
        </authorList>
    </citation>
    <scope>NUCLEOTIDE SEQUENCE [LARGE SCALE GENOMIC DNA]</scope>
    <source>
        <strain evidence="1">SQ_2022a</strain>
    </source>
</reference>
<dbReference type="Proteomes" id="UP001060215">
    <property type="component" value="Chromosome 2"/>
</dbReference>
<proteinExistence type="predicted"/>
<evidence type="ECO:0000313" key="1">
    <source>
        <dbReference type="EMBL" id="KAI8020010.1"/>
    </source>
</evidence>
<organism evidence="1 2">
    <name type="scientific">Camellia lanceoleosa</name>
    <dbReference type="NCBI Taxonomy" id="1840588"/>
    <lineage>
        <taxon>Eukaryota</taxon>
        <taxon>Viridiplantae</taxon>
        <taxon>Streptophyta</taxon>
        <taxon>Embryophyta</taxon>
        <taxon>Tracheophyta</taxon>
        <taxon>Spermatophyta</taxon>
        <taxon>Magnoliopsida</taxon>
        <taxon>eudicotyledons</taxon>
        <taxon>Gunneridae</taxon>
        <taxon>Pentapetalae</taxon>
        <taxon>asterids</taxon>
        <taxon>Ericales</taxon>
        <taxon>Theaceae</taxon>
        <taxon>Camellia</taxon>
    </lineage>
</organism>
<accession>A0ACC0I5E3</accession>
<name>A0ACC0I5E3_9ERIC</name>
<sequence length="1517" mass="154457">MFGSSNRKRRAWRQPMSSSITPAFGASSAPSFSFGSNPAFSQSTSAFGSSPFGTSPFGAQATTPTFGSSGFGQPAFGGQRGGSRVAAYTPTAELDSGSGTQTAGKLESISAMPVYKDKSHEELRWEDYQLGDKAFGQSSDSPFGSQSVFGQANNASSNPFAPKPFGSTNPFGSQTGGSIFDGTSTGIFGATQSSSPLTSTPAFGASSAPAFGSSMPAFGASSTPAFGASSSSIGSSFVFGQKSVFGGFGSSITQTSPFGSTFQQSQPAFGSSLSGSSTPFGASSQPTFGTFTTPTFGSTSTPSFGATSSPGFGATSTPAFGSTASPTFGSTGTAFGVSNASVFGSGGAFGASSTPVFGSSSTLAFGGSSSPAFGTSSSPTFGASSTPAFGASSAPSFSFGSNPAFSQSTSAFGSSPFGTSPFGAQATTPTFGSSGFGQPAFGGQRGGSRVAAYTPTAELDSGSGTQPVGKLESISAMPVYKDKSHEELRWEDYQLGDKAFGQSSNSPFGSQSVFGQANNASSDSFAPKPFGSTTPFGLQTGGSIFGGTSTSVFGATQSSSLLTSTPAFGASSAPAFASSTPAFGASSSPSFGSSSVFGQKPAFGGFGSSTTQTSPFGSTFQQSQPAFGSSLFGSSTPFGASSQPTFGTSTTPTFGSTSTPSFGATSAPTFGATSTPAFGSTASPTFGNTGSAFGVSNAPVFGSGGAFGASNTPVFGSSSTPPFGASSSPAFGTSSSPAFGASSTPAFGASSAPSFSFGSNPAFSQSTSAFGSSPFGTSPFGGQATTPTFGSSGFGQPAFGGQRGGSRVAAYTPTAELDSGSGTQPAGKLESISAMPVYKDKSHEELRWEDYQLGDKGGPAPAGQTAGAIGFSSSNTQSNPFASSSAFGQSSANPFSSSTSSNPFAPKTPAFSSTGFGSSSTPVFGSSPFGASSTSNPFGSTSSATTSIFGVSAAPAFGQSSSASLFGSSGSSAFGSTTSIFGSAPAPGTASAFGSGLSFANTQSSPLFQSTTPSLGQTSSVFGQTASSFGQSAPTFGQSNFFNTPSTGFGGNLFSNTPSLLSTSNPIGFGQTTPSLSTPFPSVQPAQTTGSFGFGNFGQTQTAGTSGFGGMPSIFGQSTFGQSSVTQGSAVAQPLPVANPFGTLPAMPQMSIGRSGTAPSIQYGISSLPVVDKPAPVRISSLLTSRHLSQRRIRLPARKYHPKNDGPKVPFFTDDEETPSTPKADALFIPRENPRALVIRPLEQWPPRTNVDKSSPLKDTSSPTHENGKTSEAVSISLNGSSAEDKYKGPVENGLVKELRGHPVRPNHKQPNGVHDDHPNQKGDSYITLTGHRAGEAAIVYEHGADIEALMPKLRHSDYYTEPRIQELAAKERAEPGFCRRVKDFVVGRHGYGSISFIGETDVRRLDLESLIQFNNREVIVYMDESKKPPVGQGLNKPAEVTLLNIKCFDKKTGRQYTEGPKIDRYEEMLKRKAEDQGAEFVSYDPVKGEWKFRVNHFSQYRLRDEDEDEDEHKNNY</sequence>
<keyword evidence="2" id="KW-1185">Reference proteome</keyword>
<comment type="caution">
    <text evidence="1">The sequence shown here is derived from an EMBL/GenBank/DDBJ whole genome shotgun (WGS) entry which is preliminary data.</text>
</comment>
<dbReference type="EMBL" id="CM045759">
    <property type="protein sequence ID" value="KAI8020010.1"/>
    <property type="molecule type" value="Genomic_DNA"/>
</dbReference>
<gene>
    <name evidence="1" type="ORF">LOK49_LG04G02894</name>
</gene>
<protein>
    <submittedName>
        <fullName evidence="1">Nuclear pore complex protein NUP98A</fullName>
    </submittedName>
</protein>